<keyword evidence="2" id="KW-0479">Metal-binding</keyword>
<keyword evidence="5" id="KW-0460">Magnesium</keyword>
<dbReference type="PANTHER" id="PTHR23305">
    <property type="entry name" value="OBG GTPASE FAMILY"/>
    <property type="match status" value="1"/>
</dbReference>
<dbReference type="Gene3D" id="1.10.150.300">
    <property type="entry name" value="TGS-like domain"/>
    <property type="match status" value="1"/>
</dbReference>
<evidence type="ECO:0000256" key="4">
    <source>
        <dbReference type="ARBA" id="ARBA00022840"/>
    </source>
</evidence>
<dbReference type="Proteomes" id="UP000315525">
    <property type="component" value="Unassembled WGS sequence"/>
</dbReference>
<dbReference type="FunFam" id="3.10.20.30:FF:000001">
    <property type="entry name" value="Ribosome-binding ATPase YchF"/>
    <property type="match status" value="1"/>
</dbReference>
<accession>A0A523UU58</accession>
<dbReference type="PROSITE" id="PS51880">
    <property type="entry name" value="TGS"/>
    <property type="match status" value="1"/>
</dbReference>
<dbReference type="AlphaFoldDB" id="A0A523UU58"/>
<dbReference type="InterPro" id="IPR012676">
    <property type="entry name" value="TGS-like"/>
</dbReference>
<dbReference type="GO" id="GO:0046872">
    <property type="term" value="F:metal ion binding"/>
    <property type="evidence" value="ECO:0007669"/>
    <property type="project" value="UniProtKB-KW"/>
</dbReference>
<comment type="cofactor">
    <cofactor evidence="1">
        <name>Mg(2+)</name>
        <dbReference type="ChEBI" id="CHEBI:18420"/>
    </cofactor>
</comment>
<evidence type="ECO:0000256" key="5">
    <source>
        <dbReference type="ARBA" id="ARBA00022842"/>
    </source>
</evidence>
<evidence type="ECO:0000256" key="1">
    <source>
        <dbReference type="ARBA" id="ARBA00001946"/>
    </source>
</evidence>
<protein>
    <submittedName>
        <fullName evidence="8">Redox-regulated ATPase YchF</fullName>
    </submittedName>
</protein>
<dbReference type="InterPro" id="IPR006073">
    <property type="entry name" value="GTP-bd"/>
</dbReference>
<name>A0A523UU58_UNCT6</name>
<dbReference type="GO" id="GO:0005737">
    <property type="term" value="C:cytoplasm"/>
    <property type="evidence" value="ECO:0007669"/>
    <property type="project" value="TreeGrafter"/>
</dbReference>
<evidence type="ECO:0000256" key="2">
    <source>
        <dbReference type="ARBA" id="ARBA00022723"/>
    </source>
</evidence>
<feature type="domain" description="TGS" evidence="7">
    <location>
        <begin position="270"/>
        <end position="353"/>
    </location>
</feature>
<gene>
    <name evidence="8" type="primary">ychF</name>
    <name evidence="8" type="ORF">E3J62_06475</name>
</gene>
<dbReference type="InterPro" id="IPR004095">
    <property type="entry name" value="TGS"/>
</dbReference>
<dbReference type="CDD" id="cd01900">
    <property type="entry name" value="YchF"/>
    <property type="match status" value="1"/>
</dbReference>
<evidence type="ECO:0000313" key="8">
    <source>
        <dbReference type="EMBL" id="TET45811.1"/>
    </source>
</evidence>
<dbReference type="InterPro" id="IPR004396">
    <property type="entry name" value="ATPase_YchF/OLA1"/>
</dbReference>
<dbReference type="Gene3D" id="3.40.50.300">
    <property type="entry name" value="P-loop containing nucleotide triphosphate hydrolases"/>
    <property type="match status" value="1"/>
</dbReference>
<organism evidence="8 9">
    <name type="scientific">candidate division TA06 bacterium</name>
    <dbReference type="NCBI Taxonomy" id="2250710"/>
    <lineage>
        <taxon>Bacteria</taxon>
        <taxon>Bacteria division TA06</taxon>
    </lineage>
</organism>
<reference evidence="8 9" key="1">
    <citation type="submission" date="2019-03" db="EMBL/GenBank/DDBJ databases">
        <title>Metabolic potential of uncultured bacteria and archaea associated with petroleum seepage in deep-sea sediments.</title>
        <authorList>
            <person name="Dong X."/>
            <person name="Hubert C."/>
        </authorList>
    </citation>
    <scope>NUCLEOTIDE SEQUENCE [LARGE SCALE GENOMIC DNA]</scope>
    <source>
        <strain evidence="8">E44_bin18</strain>
    </source>
</reference>
<dbReference type="InterPro" id="IPR013029">
    <property type="entry name" value="YchF_C"/>
</dbReference>
<dbReference type="InterPro" id="IPR012675">
    <property type="entry name" value="Beta-grasp_dom_sf"/>
</dbReference>
<dbReference type="NCBIfam" id="TIGR00092">
    <property type="entry name" value="redox-regulated ATPase YchF"/>
    <property type="match status" value="1"/>
</dbReference>
<feature type="domain" description="OBG-type G" evidence="6">
    <location>
        <begin position="1"/>
        <end position="248"/>
    </location>
</feature>
<keyword evidence="4" id="KW-0067">ATP-binding</keyword>
<dbReference type="GO" id="GO:0005524">
    <property type="term" value="F:ATP binding"/>
    <property type="evidence" value="ECO:0007669"/>
    <property type="project" value="UniProtKB-KW"/>
</dbReference>
<sequence length="355" mass="38871">MQIGIVGLPNVGKSTLFNALTRANAQVADYPFTTVDKNVGIAEVPDERLKRLGELMKPEKLTGARIQFVDIAGLVKGSSKGEGLGNTFLAHIREVDCILHVLRCFRKGGVAHVDGSVDPLRDAEVVSTELALADMESLDVRIEKAKKGAEKGDREAESSLQSMLEARQILDSGGSLAAIDGPPTGLLSAKPVLYVMNMDEGDISSHNFSELESVKQYAKERMARACAVCAKGELELAEFERQERKVMRRELGLEGYGLAQLVLESFLLLNLITFYTIKGPETRAWHLPVNSRVTEAAGKVHSDLEKGFIKAEVVSFSDLEKSGAMQEVKNRGLMRTEGKDYIVQDGDVILVRFHV</sequence>
<dbReference type="InterPro" id="IPR031167">
    <property type="entry name" value="G_OBG"/>
</dbReference>
<evidence type="ECO:0000256" key="3">
    <source>
        <dbReference type="ARBA" id="ARBA00022741"/>
    </source>
</evidence>
<dbReference type="InterPro" id="IPR023192">
    <property type="entry name" value="TGS-like_dom_sf"/>
</dbReference>
<evidence type="ECO:0000259" key="6">
    <source>
        <dbReference type="PROSITE" id="PS51710"/>
    </source>
</evidence>
<dbReference type="InterPro" id="IPR041706">
    <property type="entry name" value="YchF_N"/>
</dbReference>
<dbReference type="PROSITE" id="PS51710">
    <property type="entry name" value="G_OBG"/>
    <property type="match status" value="1"/>
</dbReference>
<dbReference type="Pfam" id="PF01926">
    <property type="entry name" value="MMR_HSR1"/>
    <property type="match status" value="1"/>
</dbReference>
<evidence type="ECO:0000259" key="7">
    <source>
        <dbReference type="PROSITE" id="PS51880"/>
    </source>
</evidence>
<comment type="caution">
    <text evidence="8">The sequence shown here is derived from an EMBL/GenBank/DDBJ whole genome shotgun (WGS) entry which is preliminary data.</text>
</comment>
<dbReference type="EMBL" id="SOJN01000075">
    <property type="protein sequence ID" value="TET45811.1"/>
    <property type="molecule type" value="Genomic_DNA"/>
</dbReference>
<dbReference type="GO" id="GO:0005525">
    <property type="term" value="F:GTP binding"/>
    <property type="evidence" value="ECO:0007669"/>
    <property type="project" value="InterPro"/>
</dbReference>
<proteinExistence type="predicted"/>
<dbReference type="GO" id="GO:0016887">
    <property type="term" value="F:ATP hydrolysis activity"/>
    <property type="evidence" value="ECO:0007669"/>
    <property type="project" value="InterPro"/>
</dbReference>
<dbReference type="SUPFAM" id="SSF52540">
    <property type="entry name" value="P-loop containing nucleoside triphosphate hydrolases"/>
    <property type="match status" value="1"/>
</dbReference>
<dbReference type="PIRSF" id="PIRSF006641">
    <property type="entry name" value="CHP00092"/>
    <property type="match status" value="1"/>
</dbReference>
<dbReference type="PRINTS" id="PR00326">
    <property type="entry name" value="GTP1OBG"/>
</dbReference>
<evidence type="ECO:0000313" key="9">
    <source>
        <dbReference type="Proteomes" id="UP000315525"/>
    </source>
</evidence>
<keyword evidence="3" id="KW-0547">Nucleotide-binding</keyword>
<dbReference type="InterPro" id="IPR027417">
    <property type="entry name" value="P-loop_NTPase"/>
</dbReference>
<dbReference type="Pfam" id="PF06071">
    <property type="entry name" value="YchF-GTPase_C"/>
    <property type="match status" value="1"/>
</dbReference>
<dbReference type="Gene3D" id="3.10.20.30">
    <property type="match status" value="1"/>
</dbReference>
<dbReference type="PANTHER" id="PTHR23305:SF18">
    <property type="entry name" value="OBG-TYPE G DOMAIN-CONTAINING PROTEIN"/>
    <property type="match status" value="1"/>
</dbReference>
<dbReference type="SUPFAM" id="SSF81271">
    <property type="entry name" value="TGS-like"/>
    <property type="match status" value="1"/>
</dbReference>